<dbReference type="SUPFAM" id="SSF46689">
    <property type="entry name" value="Homeodomain-like"/>
    <property type="match status" value="1"/>
</dbReference>
<comment type="caution">
    <text evidence="6">The sequence shown here is derived from an EMBL/GenBank/DDBJ whole genome shotgun (WGS) entry which is preliminary data.</text>
</comment>
<dbReference type="Gene3D" id="1.10.10.60">
    <property type="entry name" value="Homeodomain-like"/>
    <property type="match status" value="1"/>
</dbReference>
<dbReference type="PRINTS" id="PR00032">
    <property type="entry name" value="HTHARAC"/>
</dbReference>
<evidence type="ECO:0000313" key="7">
    <source>
        <dbReference type="Proteomes" id="UP001139409"/>
    </source>
</evidence>
<dbReference type="PANTHER" id="PTHR43280">
    <property type="entry name" value="ARAC-FAMILY TRANSCRIPTIONAL REGULATOR"/>
    <property type="match status" value="1"/>
</dbReference>
<keyword evidence="7" id="KW-1185">Reference proteome</keyword>
<evidence type="ECO:0000256" key="3">
    <source>
        <dbReference type="ARBA" id="ARBA00023163"/>
    </source>
</evidence>
<dbReference type="InterPro" id="IPR018060">
    <property type="entry name" value="HTH_AraC"/>
</dbReference>
<dbReference type="PROSITE" id="PS01124">
    <property type="entry name" value="HTH_ARAC_FAMILY_2"/>
    <property type="match status" value="1"/>
</dbReference>
<reference evidence="6" key="1">
    <citation type="submission" date="2021-09" db="EMBL/GenBank/DDBJ databases">
        <title>Fulvivirga sp. isolated from coastal sediment.</title>
        <authorList>
            <person name="Yu H."/>
        </authorList>
    </citation>
    <scope>NUCLEOTIDE SEQUENCE</scope>
    <source>
        <strain evidence="6">1062</strain>
    </source>
</reference>
<evidence type="ECO:0000313" key="6">
    <source>
        <dbReference type="EMBL" id="MCA6074318.1"/>
    </source>
</evidence>
<dbReference type="Pfam" id="PF12833">
    <property type="entry name" value="HTH_18"/>
    <property type="match status" value="1"/>
</dbReference>
<dbReference type="GO" id="GO:0043565">
    <property type="term" value="F:sequence-specific DNA binding"/>
    <property type="evidence" value="ECO:0007669"/>
    <property type="project" value="InterPro"/>
</dbReference>
<proteinExistence type="predicted"/>
<feature type="domain" description="HTH araC/xylS-type" evidence="5">
    <location>
        <begin position="282"/>
        <end position="386"/>
    </location>
</feature>
<keyword evidence="4" id="KW-0472">Membrane</keyword>
<protein>
    <submittedName>
        <fullName evidence="6">Helix-turn-helix domain-containing protein</fullName>
    </submittedName>
</protein>
<feature type="transmembrane region" description="Helical" evidence="4">
    <location>
        <begin position="229"/>
        <end position="246"/>
    </location>
</feature>
<evidence type="ECO:0000256" key="1">
    <source>
        <dbReference type="ARBA" id="ARBA00023015"/>
    </source>
</evidence>
<dbReference type="InterPro" id="IPR009057">
    <property type="entry name" value="Homeodomain-like_sf"/>
</dbReference>
<accession>A0A9X1HNZ5</accession>
<dbReference type="AlphaFoldDB" id="A0A9X1HNZ5"/>
<dbReference type="Proteomes" id="UP001139409">
    <property type="component" value="Unassembled WGS sequence"/>
</dbReference>
<evidence type="ECO:0000256" key="2">
    <source>
        <dbReference type="ARBA" id="ARBA00023125"/>
    </source>
</evidence>
<keyword evidence="4" id="KW-0812">Transmembrane</keyword>
<dbReference type="InterPro" id="IPR020449">
    <property type="entry name" value="Tscrpt_reg_AraC-type_HTH"/>
</dbReference>
<name>A0A9X1HNZ5_9BACT</name>
<keyword evidence="3" id="KW-0804">Transcription</keyword>
<evidence type="ECO:0000259" key="5">
    <source>
        <dbReference type="PROSITE" id="PS01124"/>
    </source>
</evidence>
<dbReference type="PANTHER" id="PTHR43280:SF29">
    <property type="entry name" value="ARAC-FAMILY TRANSCRIPTIONAL REGULATOR"/>
    <property type="match status" value="1"/>
</dbReference>
<feature type="transmembrane region" description="Helical" evidence="4">
    <location>
        <begin position="111"/>
        <end position="132"/>
    </location>
</feature>
<dbReference type="RefSeq" id="WP_225697413.1">
    <property type="nucleotide sequence ID" value="NZ_JAIXNE010000001.1"/>
</dbReference>
<feature type="transmembrane region" description="Helical" evidence="4">
    <location>
        <begin position="194"/>
        <end position="223"/>
    </location>
</feature>
<organism evidence="6 7">
    <name type="scientific">Fulvivirga sedimenti</name>
    <dbReference type="NCBI Taxonomy" id="2879465"/>
    <lineage>
        <taxon>Bacteria</taxon>
        <taxon>Pseudomonadati</taxon>
        <taxon>Bacteroidota</taxon>
        <taxon>Cytophagia</taxon>
        <taxon>Cytophagales</taxon>
        <taxon>Fulvivirgaceae</taxon>
        <taxon>Fulvivirga</taxon>
    </lineage>
</organism>
<dbReference type="SMART" id="SM00342">
    <property type="entry name" value="HTH_ARAC"/>
    <property type="match status" value="1"/>
</dbReference>
<keyword evidence="1" id="KW-0805">Transcription regulation</keyword>
<feature type="transmembrane region" description="Helical" evidence="4">
    <location>
        <begin position="16"/>
        <end position="38"/>
    </location>
</feature>
<evidence type="ECO:0000256" key="4">
    <source>
        <dbReference type="SAM" id="Phobius"/>
    </source>
</evidence>
<feature type="transmembrane region" description="Helical" evidence="4">
    <location>
        <begin position="152"/>
        <end position="173"/>
    </location>
</feature>
<feature type="transmembrane region" description="Helical" evidence="4">
    <location>
        <begin position="47"/>
        <end position="64"/>
    </location>
</feature>
<feature type="transmembrane region" description="Helical" evidence="4">
    <location>
        <begin position="76"/>
        <end position="99"/>
    </location>
</feature>
<dbReference type="EMBL" id="JAIXNE010000001">
    <property type="protein sequence ID" value="MCA6074318.1"/>
    <property type="molecule type" value="Genomic_DNA"/>
</dbReference>
<gene>
    <name evidence="6" type="ORF">LDX50_05530</name>
</gene>
<keyword evidence="4" id="KW-1133">Transmembrane helix</keyword>
<keyword evidence="2" id="KW-0238">DNA-binding</keyword>
<dbReference type="GO" id="GO:0003700">
    <property type="term" value="F:DNA-binding transcription factor activity"/>
    <property type="evidence" value="ECO:0007669"/>
    <property type="project" value="InterPro"/>
</dbReference>
<sequence length="388" mass="45806">MILLVRIERPMVIDNYFNLGLLMGAVLSFLLSIYLLFYPNRFYPNRFLGALALTWAITVFAFILQSPEFFSRFPHLYASPDVCTLLFFPLMYLYIRFYLYTDARMTPRTYLHFLPAVAYVICFIPFFILPGSEKAEMIQQNSLPGWFRPLQTGFNLIIILQGVFYSIFSLRMLHKFQYFRKRRLSKFQLESFQWLKTFTIINIILWVAGTTGVFLEIFGLSIFIDLFKVYYMGITILTILLSIFSIQRPQLFSEPEDLKDLLRSRTKQTASIAADESGEDYTFFLNYLENEKPYLKTDLKMQDLVEETGYTYKRISEIFNNQFNKSFYDVMNEYRTMEAKQLIKSNFHVNHTLNHLAEKAGFNSKATFNRTFKKYTGLTPSEFIKSIQ</sequence>